<dbReference type="OrthoDB" id="5195143at2"/>
<evidence type="ECO:0000313" key="1">
    <source>
        <dbReference type="EMBL" id="REE96914.1"/>
    </source>
</evidence>
<dbReference type="InterPro" id="IPR008792">
    <property type="entry name" value="PQQD"/>
</dbReference>
<evidence type="ECO:0000313" key="2">
    <source>
        <dbReference type="Proteomes" id="UP000256661"/>
    </source>
</evidence>
<dbReference type="Pfam" id="PF05402">
    <property type="entry name" value="PqqD"/>
    <property type="match status" value="1"/>
</dbReference>
<reference evidence="1 2" key="1">
    <citation type="submission" date="2018-08" db="EMBL/GenBank/DDBJ databases">
        <title>Sequencing the genomes of 1000 actinobacteria strains.</title>
        <authorList>
            <person name="Klenk H.-P."/>
        </authorList>
    </citation>
    <scope>NUCLEOTIDE SEQUENCE [LARGE SCALE GENOMIC DNA]</scope>
    <source>
        <strain evidence="1 2">DSM 43927</strain>
    </source>
</reference>
<sequence length="83" mass="8950">MTLSSDVTVTDTGTGMVLLNERTGRYWTLNGTGRTVVRALMSGRPVQDAVDELTTLHPAYAERVAEDVEALLTSLVEAKVVLS</sequence>
<comment type="caution">
    <text evidence="1">The sequence shown here is derived from an EMBL/GenBank/DDBJ whole genome shotgun (WGS) entry which is preliminary data.</text>
</comment>
<dbReference type="NCBIfam" id="NF033530">
    <property type="entry name" value="lasso_PqqD_Strm"/>
    <property type="match status" value="1"/>
</dbReference>
<gene>
    <name evidence="1" type="ORF">DFJ69_2367</name>
</gene>
<dbReference type="Proteomes" id="UP000256661">
    <property type="component" value="Unassembled WGS sequence"/>
</dbReference>
<accession>A0A3D9SWH0</accession>
<dbReference type="EMBL" id="QTTT01000001">
    <property type="protein sequence ID" value="REE96914.1"/>
    <property type="molecule type" value="Genomic_DNA"/>
</dbReference>
<dbReference type="InterPro" id="IPR041881">
    <property type="entry name" value="PqqD_sf"/>
</dbReference>
<proteinExistence type="predicted"/>
<dbReference type="RefSeq" id="WP_116022490.1">
    <property type="nucleotide sequence ID" value="NZ_QTTT01000001.1"/>
</dbReference>
<dbReference type="AlphaFoldDB" id="A0A3D9SWH0"/>
<keyword evidence="2" id="KW-1185">Reference proteome</keyword>
<organism evidence="1 2">
    <name type="scientific">Thermomonospora umbrina</name>
    <dbReference type="NCBI Taxonomy" id="111806"/>
    <lineage>
        <taxon>Bacteria</taxon>
        <taxon>Bacillati</taxon>
        <taxon>Actinomycetota</taxon>
        <taxon>Actinomycetes</taxon>
        <taxon>Streptosporangiales</taxon>
        <taxon>Thermomonosporaceae</taxon>
        <taxon>Thermomonospora</taxon>
    </lineage>
</organism>
<dbReference type="Gene3D" id="1.10.10.1150">
    <property type="entry name" value="Coenzyme PQQ synthesis protein D (PqqD)"/>
    <property type="match status" value="1"/>
</dbReference>
<protein>
    <submittedName>
        <fullName evidence="1">Coenzyme PQQ synthesis protein D (PqqD)</fullName>
    </submittedName>
</protein>
<name>A0A3D9SWH0_9ACTN</name>